<gene>
    <name evidence="3" type="ORF">H9K76_00105</name>
    <name evidence="2" type="ORF">H9K76_17065</name>
</gene>
<feature type="compositionally biased region" description="Polar residues" evidence="1">
    <location>
        <begin position="272"/>
        <end position="283"/>
    </location>
</feature>
<dbReference type="KEGG" id="drg:H9K76_17065"/>
<feature type="compositionally biased region" description="Basic and acidic residues" evidence="1">
    <location>
        <begin position="354"/>
        <end position="371"/>
    </location>
</feature>
<dbReference type="EMBL" id="CP060714">
    <property type="protein sequence ID" value="QNN56251.1"/>
    <property type="molecule type" value="Genomic_DNA"/>
</dbReference>
<evidence type="ECO:0000256" key="1">
    <source>
        <dbReference type="SAM" id="MobiDB-lite"/>
    </source>
</evidence>
<dbReference type="KEGG" id="drg:H9K76_00105"/>
<accession>A0A7G9RP26</accession>
<dbReference type="Proteomes" id="UP000515811">
    <property type="component" value="Chromosome"/>
</dbReference>
<keyword evidence="4" id="KW-1185">Reference proteome</keyword>
<evidence type="ECO:0000313" key="4">
    <source>
        <dbReference type="Proteomes" id="UP000515811"/>
    </source>
</evidence>
<protein>
    <submittedName>
        <fullName evidence="3">Uncharacterized protein</fullName>
    </submittedName>
</protein>
<dbReference type="AlphaFoldDB" id="A0A7G9RP26"/>
<feature type="compositionally biased region" description="Gly residues" evidence="1">
    <location>
        <begin position="311"/>
        <end position="328"/>
    </location>
</feature>
<sequence>MRIVYWRWLLAVMLVVLGHSAIASVPPGQGYVCRYGTGMSKESACADAAANEPPSGESVAYRFYGISASGFCQIMAQNKDGRDINLMNVPCSTAQVCPENSESVGGECVCKSGYSEQGGQCKSNQSAECGGKAGTFDIVNITSGWKRTPSVGDPSESWVVTNQLPSGGQFSVCSPSTPGGTSGCKQDIDANEPCADCKGWVSQTPGNNGMYRVSTDFRGHYSGESCSTSDSEVAPDLLTPDDSKDPPCPGYVGEVNGVKGCFGNAQKPVPSTDPNKPNNNGSDKGNPPAGNKPSEGEGSGTDGAGRTPSTGTGGSAGGPGGAAGGGTKPDGTTNKPGEGKEQAACGAPGQPPCKIDETGTPKEYKGDGGKGLDKWKADIEANRDQMKESGGGIFDSMNVLFSAPPLASCTPIPLPGGVAYEKQCEVVDTGRAIMAYVWALTAIWLCLGWIREAV</sequence>
<dbReference type="RefSeq" id="WP_187596520.1">
    <property type="nucleotide sequence ID" value="NZ_CP060714.1"/>
</dbReference>
<reference evidence="3 4" key="1">
    <citation type="submission" date="2020-08" db="EMBL/GenBank/DDBJ databases">
        <title>Genome sequence of Diaphorobacter ruginosibacter DSM 27467T.</title>
        <authorList>
            <person name="Hyun D.-W."/>
            <person name="Bae J.-W."/>
        </authorList>
    </citation>
    <scope>NUCLEOTIDE SEQUENCE [LARGE SCALE GENOMIC DNA]</scope>
    <source>
        <strain evidence="3 4">DSM 27467</strain>
    </source>
</reference>
<proteinExistence type="predicted"/>
<name>A0A7G9RP26_9BURK</name>
<organism evidence="3 4">
    <name type="scientific">Diaphorobacter ruginosibacter</name>
    <dbReference type="NCBI Taxonomy" id="1715720"/>
    <lineage>
        <taxon>Bacteria</taxon>
        <taxon>Pseudomonadati</taxon>
        <taxon>Pseudomonadota</taxon>
        <taxon>Betaproteobacteria</taxon>
        <taxon>Burkholderiales</taxon>
        <taxon>Comamonadaceae</taxon>
        <taxon>Diaphorobacter</taxon>
    </lineage>
</organism>
<evidence type="ECO:0000313" key="2">
    <source>
        <dbReference type="EMBL" id="QNN56251.1"/>
    </source>
</evidence>
<dbReference type="EMBL" id="CP060714">
    <property type="protein sequence ID" value="QNN57351.1"/>
    <property type="molecule type" value="Genomic_DNA"/>
</dbReference>
<evidence type="ECO:0000313" key="3">
    <source>
        <dbReference type="EMBL" id="QNN57351.1"/>
    </source>
</evidence>
<feature type="region of interest" description="Disordered" evidence="1">
    <location>
        <begin position="222"/>
        <end position="371"/>
    </location>
</feature>